<dbReference type="Proteomes" id="UP000322631">
    <property type="component" value="Chromosome"/>
</dbReference>
<sequence length="287" mass="31647">MRIHYECIACAVNQAQKITEMSAGDFEKRRRAMLFVAGKLGELFREDSIPAVSGGMLFLELYRFLGDDDPFSGYKETSTKLAQRAAEDLGVPGDFKTALKLAIAGNIIDFAVGYDPSKIEKDIIGVTREELSIDHSDELLRALENAGVLLYLTDNCGEVYFDRLLLEFIRGRFPGLRIYVAAKDGPIINDATVGDLLEAGFDEFAEVVSTGSRLPGTPLEYASEEFRRIFNAADVIIAKGQANFETLSDLGDRRVFFLLKAKCPPIARELGVERGSLLCVRGGKIDD</sequence>
<dbReference type="SUPFAM" id="SSF111321">
    <property type="entry name" value="AF1104-like"/>
    <property type="match status" value="1"/>
</dbReference>
<evidence type="ECO:0000313" key="2">
    <source>
        <dbReference type="EMBL" id="QEK14721.1"/>
    </source>
</evidence>
<dbReference type="PIRSF" id="PIRSF006593">
    <property type="entry name" value="UCP006593"/>
    <property type="match status" value="1"/>
</dbReference>
<name>A0A5C0SK71_9EURY</name>
<dbReference type="EMBL" id="CP041932">
    <property type="protein sequence ID" value="QEK14721.1"/>
    <property type="molecule type" value="Genomic_DNA"/>
</dbReference>
<dbReference type="Pfam" id="PF01937">
    <property type="entry name" value="ARMT1-like_dom"/>
    <property type="match status" value="1"/>
</dbReference>
<evidence type="ECO:0000313" key="3">
    <source>
        <dbReference type="Proteomes" id="UP000322631"/>
    </source>
</evidence>
<dbReference type="Gene3D" id="3.40.50.10880">
    <property type="entry name" value="Uncharacterised protein PF01937, DUF89, domain 3"/>
    <property type="match status" value="1"/>
</dbReference>
<dbReference type="AlphaFoldDB" id="A0A5C0SK71"/>
<dbReference type="RefSeq" id="WP_148882735.1">
    <property type="nucleotide sequence ID" value="NZ_CP041932.1"/>
</dbReference>
<keyword evidence="3" id="KW-1185">Reference proteome</keyword>
<evidence type="ECO:0000259" key="1">
    <source>
        <dbReference type="Pfam" id="PF01937"/>
    </source>
</evidence>
<dbReference type="InterPro" id="IPR053636">
    <property type="entry name" value="DCN_phosphatase_I"/>
</dbReference>
<accession>A0A5C0SK71</accession>
<dbReference type="InterPro" id="IPR002791">
    <property type="entry name" value="ARMT1-like_metal-bd"/>
</dbReference>
<dbReference type="InterPro" id="IPR014444">
    <property type="entry name" value="PH1575-like"/>
</dbReference>
<dbReference type="Gene3D" id="1.10.8.380">
    <property type="entry name" value="Uncharacterised protein PF01937, DUF89, domain 1"/>
    <property type="match status" value="1"/>
</dbReference>
<feature type="domain" description="Damage-control phosphatase ARMT1-like metal-binding" evidence="1">
    <location>
        <begin position="3"/>
        <end position="277"/>
    </location>
</feature>
<organism evidence="2 3">
    <name type="scientific">Thermococcus aciditolerans</name>
    <dbReference type="NCBI Taxonomy" id="2598455"/>
    <lineage>
        <taxon>Archaea</taxon>
        <taxon>Methanobacteriati</taxon>
        <taxon>Methanobacteriota</taxon>
        <taxon>Thermococci</taxon>
        <taxon>Thermococcales</taxon>
        <taxon>Thermococcaceae</taxon>
        <taxon>Thermococcus</taxon>
    </lineage>
</organism>
<protein>
    <submittedName>
        <fullName evidence="2">DUF89 domain-containing protein</fullName>
    </submittedName>
</protein>
<dbReference type="Gene3D" id="1.10.285.20">
    <property type="entry name" value="Uncharacterised protein PF01937, DUF89, domain 2"/>
    <property type="match status" value="1"/>
</dbReference>
<gene>
    <name evidence="2" type="ORF">FPV09_06020</name>
</gene>
<dbReference type="GeneID" id="41609393"/>
<dbReference type="NCBIfam" id="NF040824">
    <property type="entry name" value="damage_ctl_Phtase"/>
    <property type="match status" value="1"/>
</dbReference>
<dbReference type="InterPro" id="IPR036075">
    <property type="entry name" value="ARMT-1-like_metal-bd_sf"/>
</dbReference>
<reference evidence="2 3" key="1">
    <citation type="submission" date="2019-07" db="EMBL/GenBank/DDBJ databases">
        <title>Complete genome of Thermococcus acidophilus.</title>
        <authorList>
            <person name="Li X."/>
        </authorList>
    </citation>
    <scope>NUCLEOTIDE SEQUENCE [LARGE SCALE GENOMIC DNA]</scope>
    <source>
        <strain evidence="2 3">SY113</strain>
    </source>
</reference>
<proteinExistence type="predicted"/>
<dbReference type="KEGG" id="them:FPV09_06020"/>